<evidence type="ECO:0000313" key="8">
    <source>
        <dbReference type="EnsemblPlants" id="Kaladp0666s0004.1.v1.1"/>
    </source>
</evidence>
<dbReference type="Gramene" id="Kaladp0666s0004.1.v1.1">
    <property type="protein sequence ID" value="Kaladp0666s0004.1.v1.1"/>
    <property type="gene ID" value="Kaladp0666s0004.v1.1"/>
</dbReference>
<dbReference type="InterPro" id="IPR020846">
    <property type="entry name" value="MFS_dom"/>
</dbReference>
<evidence type="ECO:0000313" key="9">
    <source>
        <dbReference type="Proteomes" id="UP000594263"/>
    </source>
</evidence>
<comment type="subcellular location">
    <subcellularLocation>
        <location evidence="1">Membrane</location>
        <topology evidence="1">Multi-pass membrane protein</topology>
    </subcellularLocation>
</comment>
<dbReference type="Gene3D" id="1.20.1250.20">
    <property type="entry name" value="MFS general substrate transporter like domains"/>
    <property type="match status" value="1"/>
</dbReference>
<dbReference type="Proteomes" id="UP000594263">
    <property type="component" value="Unplaced"/>
</dbReference>
<keyword evidence="2" id="KW-0813">Transport</keyword>
<feature type="transmembrane region" description="Helical" evidence="6">
    <location>
        <begin position="117"/>
        <end position="140"/>
    </location>
</feature>
<keyword evidence="3 6" id="KW-0812">Transmembrane</keyword>
<dbReference type="PANTHER" id="PTHR23504:SF15">
    <property type="entry name" value="MAJOR FACILITATOR SUPERFAMILY (MFS) PROFILE DOMAIN-CONTAINING PROTEIN"/>
    <property type="match status" value="1"/>
</dbReference>
<organism evidence="8 9">
    <name type="scientific">Kalanchoe fedtschenkoi</name>
    <name type="common">Lavender scallops</name>
    <name type="synonym">South American air plant</name>
    <dbReference type="NCBI Taxonomy" id="63787"/>
    <lineage>
        <taxon>Eukaryota</taxon>
        <taxon>Viridiplantae</taxon>
        <taxon>Streptophyta</taxon>
        <taxon>Embryophyta</taxon>
        <taxon>Tracheophyta</taxon>
        <taxon>Spermatophyta</taxon>
        <taxon>Magnoliopsida</taxon>
        <taxon>eudicotyledons</taxon>
        <taxon>Gunneridae</taxon>
        <taxon>Pentapetalae</taxon>
        <taxon>Saxifragales</taxon>
        <taxon>Crassulaceae</taxon>
        <taxon>Kalanchoe</taxon>
    </lineage>
</organism>
<dbReference type="OMA" id="EIFRVEY"/>
<dbReference type="InterPro" id="IPR036259">
    <property type="entry name" value="MFS_trans_sf"/>
</dbReference>
<evidence type="ECO:0000256" key="5">
    <source>
        <dbReference type="ARBA" id="ARBA00023136"/>
    </source>
</evidence>
<evidence type="ECO:0000256" key="4">
    <source>
        <dbReference type="ARBA" id="ARBA00022989"/>
    </source>
</evidence>
<dbReference type="SUPFAM" id="SSF103473">
    <property type="entry name" value="MFS general substrate transporter"/>
    <property type="match status" value="1"/>
</dbReference>
<evidence type="ECO:0000256" key="6">
    <source>
        <dbReference type="SAM" id="Phobius"/>
    </source>
</evidence>
<dbReference type="PANTHER" id="PTHR23504">
    <property type="entry name" value="MAJOR FACILITATOR SUPERFAMILY DOMAIN-CONTAINING PROTEIN 10"/>
    <property type="match status" value="1"/>
</dbReference>
<name>A0A7N1A6S4_KALFE</name>
<evidence type="ECO:0000256" key="2">
    <source>
        <dbReference type="ARBA" id="ARBA00022448"/>
    </source>
</evidence>
<dbReference type="AlphaFoldDB" id="A0A7N1A6S4"/>
<dbReference type="GO" id="GO:0016020">
    <property type="term" value="C:membrane"/>
    <property type="evidence" value="ECO:0007669"/>
    <property type="project" value="UniProtKB-SubCell"/>
</dbReference>
<proteinExistence type="predicted"/>
<feature type="transmembrane region" description="Helical" evidence="6">
    <location>
        <begin position="47"/>
        <end position="71"/>
    </location>
</feature>
<protein>
    <recommendedName>
        <fullName evidence="7">Major facilitator superfamily (MFS) profile domain-containing protein</fullName>
    </recommendedName>
</protein>
<dbReference type="EnsemblPlants" id="Kaladp0666s0004.1.v1.1">
    <property type="protein sequence ID" value="Kaladp0666s0004.1.v1.1"/>
    <property type="gene ID" value="Kaladp0666s0004.v1.1"/>
</dbReference>
<dbReference type="PROSITE" id="PS50850">
    <property type="entry name" value="MFS"/>
    <property type="match status" value="1"/>
</dbReference>
<sequence length="186" mass="20572">MAEWKGNERRRVEAFAEAAALFHEGCSGCEIERLKEAKTGIPYKNLAFVWIVVLASSLPISSLFPFLYFMVKDFKIAKTDANIGFYAGFVGSAFMVGRALTAVAWGKAADKFGRKPVIFIGTLSVVIFNTLFGFATNFWMAISTRFILGSLCGVLGPTRAYASEVCRKEHQALGLSIVTKIHFFFK</sequence>
<keyword evidence="5 6" id="KW-0472">Membrane</keyword>
<dbReference type="Pfam" id="PF07690">
    <property type="entry name" value="MFS_1"/>
    <property type="match status" value="1"/>
</dbReference>
<dbReference type="InterPro" id="IPR011701">
    <property type="entry name" value="MFS"/>
</dbReference>
<feature type="domain" description="Major facilitator superfamily (MFS) profile" evidence="7">
    <location>
        <begin position="45"/>
        <end position="186"/>
    </location>
</feature>
<feature type="transmembrane region" description="Helical" evidence="6">
    <location>
        <begin position="83"/>
        <end position="105"/>
    </location>
</feature>
<dbReference type="GO" id="GO:0022857">
    <property type="term" value="F:transmembrane transporter activity"/>
    <property type="evidence" value="ECO:0007669"/>
    <property type="project" value="InterPro"/>
</dbReference>
<keyword evidence="9" id="KW-1185">Reference proteome</keyword>
<evidence type="ECO:0000256" key="1">
    <source>
        <dbReference type="ARBA" id="ARBA00004141"/>
    </source>
</evidence>
<keyword evidence="4 6" id="KW-1133">Transmembrane helix</keyword>
<evidence type="ECO:0000259" key="7">
    <source>
        <dbReference type="PROSITE" id="PS50850"/>
    </source>
</evidence>
<accession>A0A7N1A6S4</accession>
<evidence type="ECO:0000256" key="3">
    <source>
        <dbReference type="ARBA" id="ARBA00022692"/>
    </source>
</evidence>
<reference evidence="8" key="1">
    <citation type="submission" date="2021-01" db="UniProtKB">
        <authorList>
            <consortium name="EnsemblPlants"/>
        </authorList>
    </citation>
    <scope>IDENTIFICATION</scope>
</reference>